<protein>
    <submittedName>
        <fullName evidence="3">Hotdog fold thioesterase</fullName>
    </submittedName>
</protein>
<dbReference type="InterPro" id="IPR029069">
    <property type="entry name" value="HotDog_dom_sf"/>
</dbReference>
<sequence length="136" mass="15266">MKTAELVFNKMFNSDKFSQWLNIEKILTNEGHCILKMQVRSDMMNGHNVAHGGISYSLADSAFAFACNSYNQLSLSIETSITHTNAIRENDILIAEAKLITQSKKIGTYEVIVKNQEDIIVAVFKGVCYRTSQNVI</sequence>
<dbReference type="Proteomes" id="UP000808349">
    <property type="component" value="Unassembled WGS sequence"/>
</dbReference>
<evidence type="ECO:0000313" key="4">
    <source>
        <dbReference type="Proteomes" id="UP000808349"/>
    </source>
</evidence>
<dbReference type="CDD" id="cd03443">
    <property type="entry name" value="PaaI_thioesterase"/>
    <property type="match status" value="1"/>
</dbReference>
<dbReference type="Pfam" id="PF03061">
    <property type="entry name" value="4HBT"/>
    <property type="match status" value="1"/>
</dbReference>
<dbReference type="PANTHER" id="PTHR42856:SF1">
    <property type="entry name" value="ACYL-COENZYME A THIOESTERASE PAAI"/>
    <property type="match status" value="1"/>
</dbReference>
<feature type="domain" description="Thioesterase" evidence="2">
    <location>
        <begin position="47"/>
        <end position="119"/>
    </location>
</feature>
<evidence type="ECO:0000256" key="1">
    <source>
        <dbReference type="ARBA" id="ARBA00022801"/>
    </source>
</evidence>
<dbReference type="Gene3D" id="3.10.129.10">
    <property type="entry name" value="Hotdog Thioesterase"/>
    <property type="match status" value="1"/>
</dbReference>
<dbReference type="InterPro" id="IPR052723">
    <property type="entry name" value="Acyl-CoA_thioesterase_PaaI"/>
</dbReference>
<dbReference type="GO" id="GO:0016289">
    <property type="term" value="F:acyl-CoA hydrolase activity"/>
    <property type="evidence" value="ECO:0007669"/>
    <property type="project" value="TreeGrafter"/>
</dbReference>
<evidence type="ECO:0000313" key="3">
    <source>
        <dbReference type="EMBL" id="MBK9716497.1"/>
    </source>
</evidence>
<organism evidence="3 4">
    <name type="scientific">Candidatus Defluviibacterium haderslevense</name>
    <dbReference type="NCBI Taxonomy" id="2981993"/>
    <lineage>
        <taxon>Bacteria</taxon>
        <taxon>Pseudomonadati</taxon>
        <taxon>Bacteroidota</taxon>
        <taxon>Saprospiria</taxon>
        <taxon>Saprospirales</taxon>
        <taxon>Saprospiraceae</taxon>
        <taxon>Candidatus Defluviibacterium</taxon>
    </lineage>
</organism>
<dbReference type="InterPro" id="IPR006683">
    <property type="entry name" value="Thioestr_dom"/>
</dbReference>
<accession>A0A9D7S7B8</accession>
<dbReference type="PANTHER" id="PTHR42856">
    <property type="entry name" value="ACYL-COENZYME A THIOESTERASE PAAI"/>
    <property type="match status" value="1"/>
</dbReference>
<gene>
    <name evidence="3" type="ORF">IPO85_03045</name>
</gene>
<proteinExistence type="predicted"/>
<dbReference type="EMBL" id="JADKFW010000004">
    <property type="protein sequence ID" value="MBK9716497.1"/>
    <property type="molecule type" value="Genomic_DNA"/>
</dbReference>
<evidence type="ECO:0000259" key="2">
    <source>
        <dbReference type="Pfam" id="PF03061"/>
    </source>
</evidence>
<comment type="caution">
    <text evidence="3">The sequence shown here is derived from an EMBL/GenBank/DDBJ whole genome shotgun (WGS) entry which is preliminary data.</text>
</comment>
<dbReference type="InterPro" id="IPR003736">
    <property type="entry name" value="PAAI_dom"/>
</dbReference>
<reference evidence="3 4" key="1">
    <citation type="submission" date="2020-10" db="EMBL/GenBank/DDBJ databases">
        <title>Connecting structure to function with the recovery of over 1000 high-quality activated sludge metagenome-assembled genomes encoding full-length rRNA genes using long-read sequencing.</title>
        <authorList>
            <person name="Singleton C.M."/>
            <person name="Petriglieri F."/>
            <person name="Kristensen J.M."/>
            <person name="Kirkegaard R.H."/>
            <person name="Michaelsen T.Y."/>
            <person name="Andersen M.H."/>
            <person name="Karst S.M."/>
            <person name="Dueholm M.S."/>
            <person name="Nielsen P.H."/>
            <person name="Albertsen M."/>
        </authorList>
    </citation>
    <scope>NUCLEOTIDE SEQUENCE [LARGE SCALE GENOMIC DNA]</scope>
    <source>
        <strain evidence="3">Ribe_18-Q3-R11-54_BAT3C.373</strain>
    </source>
</reference>
<keyword evidence="1" id="KW-0378">Hydrolase</keyword>
<name>A0A9D7S7B8_9BACT</name>
<dbReference type="SUPFAM" id="SSF54637">
    <property type="entry name" value="Thioesterase/thiol ester dehydrase-isomerase"/>
    <property type="match status" value="1"/>
</dbReference>
<dbReference type="AlphaFoldDB" id="A0A9D7S7B8"/>
<dbReference type="NCBIfam" id="TIGR00369">
    <property type="entry name" value="unchar_dom_1"/>
    <property type="match status" value="1"/>
</dbReference>